<name>A0A6G1PZ53_CHAAH</name>
<keyword evidence="1" id="KW-0472">Membrane</keyword>
<dbReference type="SMART" id="SM00409">
    <property type="entry name" value="IG"/>
    <property type="match status" value="1"/>
</dbReference>
<dbReference type="InterPro" id="IPR036179">
    <property type="entry name" value="Ig-like_dom_sf"/>
</dbReference>
<proteinExistence type="predicted"/>
<reference evidence="4" key="2">
    <citation type="submission" date="2019-02" db="EMBL/GenBank/DDBJ databases">
        <title>Opniocepnalus argus Var Kimnra genome.</title>
        <authorList>
            <person name="Zhou C."/>
            <person name="Xiao S."/>
        </authorList>
    </citation>
    <scope>NUCLEOTIDE SEQUENCE [LARGE SCALE GENOMIC DNA]</scope>
</reference>
<dbReference type="SUPFAM" id="SSF48726">
    <property type="entry name" value="Immunoglobulin"/>
    <property type="match status" value="2"/>
</dbReference>
<dbReference type="InterPro" id="IPR013783">
    <property type="entry name" value="Ig-like_fold"/>
</dbReference>
<gene>
    <name evidence="3" type="ORF">EXN66_Car011175</name>
</gene>
<dbReference type="InterPro" id="IPR003599">
    <property type="entry name" value="Ig_sub"/>
</dbReference>
<dbReference type="PROSITE" id="PS50835">
    <property type="entry name" value="IG_LIKE"/>
    <property type="match status" value="2"/>
</dbReference>
<keyword evidence="1" id="KW-1133">Transmembrane helix</keyword>
<feature type="domain" description="Ig-like" evidence="2">
    <location>
        <begin position="142"/>
        <end position="235"/>
    </location>
</feature>
<organism evidence="3 4">
    <name type="scientific">Channa argus</name>
    <name type="common">Northern snakehead</name>
    <name type="synonym">Ophicephalus argus</name>
    <dbReference type="NCBI Taxonomy" id="215402"/>
    <lineage>
        <taxon>Eukaryota</taxon>
        <taxon>Metazoa</taxon>
        <taxon>Chordata</taxon>
        <taxon>Craniata</taxon>
        <taxon>Vertebrata</taxon>
        <taxon>Euteleostomi</taxon>
        <taxon>Actinopterygii</taxon>
        <taxon>Neopterygii</taxon>
        <taxon>Teleostei</taxon>
        <taxon>Neoteleostei</taxon>
        <taxon>Acanthomorphata</taxon>
        <taxon>Anabantaria</taxon>
        <taxon>Anabantiformes</taxon>
        <taxon>Channoidei</taxon>
        <taxon>Channidae</taxon>
        <taxon>Channa</taxon>
    </lineage>
</organism>
<feature type="domain" description="Ig-like" evidence="2">
    <location>
        <begin position="32"/>
        <end position="127"/>
    </location>
</feature>
<dbReference type="InterPro" id="IPR007110">
    <property type="entry name" value="Ig-like_dom"/>
</dbReference>
<dbReference type="EMBL" id="CM015722">
    <property type="protein sequence ID" value="KAF3695499.1"/>
    <property type="molecule type" value="Genomic_DNA"/>
</dbReference>
<evidence type="ECO:0000313" key="4">
    <source>
        <dbReference type="Proteomes" id="UP000503349"/>
    </source>
</evidence>
<reference evidence="3 4" key="1">
    <citation type="submission" date="2019-02" db="EMBL/GenBank/DDBJ databases">
        <title>Opniocepnalus argus genome.</title>
        <authorList>
            <person name="Zhou C."/>
            <person name="Xiao S."/>
        </authorList>
    </citation>
    <scope>NUCLEOTIDE SEQUENCE [LARGE SCALE GENOMIC DNA]</scope>
    <source>
        <strain evidence="3">OARG1902GOOAL</strain>
        <tissue evidence="3">Muscle</tissue>
    </source>
</reference>
<protein>
    <submittedName>
        <fullName evidence="3">Embigin</fullName>
    </submittedName>
</protein>
<dbReference type="AlphaFoldDB" id="A0A6G1PZ53"/>
<keyword evidence="1" id="KW-0812">Transmembrane</keyword>
<evidence type="ECO:0000259" key="2">
    <source>
        <dbReference type="PROSITE" id="PS50835"/>
    </source>
</evidence>
<dbReference type="Pfam" id="PF13927">
    <property type="entry name" value="Ig_3"/>
    <property type="match status" value="1"/>
</dbReference>
<dbReference type="Proteomes" id="UP000503349">
    <property type="component" value="Chromosome 11"/>
</dbReference>
<evidence type="ECO:0000313" key="3">
    <source>
        <dbReference type="EMBL" id="KAF3695499.1"/>
    </source>
</evidence>
<evidence type="ECO:0000256" key="1">
    <source>
        <dbReference type="SAM" id="Phobius"/>
    </source>
</evidence>
<dbReference type="Gene3D" id="2.60.40.10">
    <property type="entry name" value="Immunoglobulins"/>
    <property type="match status" value="2"/>
</dbReference>
<keyword evidence="4" id="KW-1185">Reference proteome</keyword>
<sequence>MDGATHMLQGDLMAASLVKLMEEGVESAGPVPTTPVPISPLPTDARSVVLEGYNHTEKVELMSPVQLELQCIWSGNQNKPQNITGYWRFNGKEIEDSRLTVQLENGQYNLTRVFSIVSEENLGNYSCVFGDEAKIDFILSAPQAGYIRDKPIIGYVGDSVVMTCHMEDTKPKPITWNWYRENGTEKLQIVTTAEPHHYNIKSEDYDTKLVVENLTEADSGLYYCGAVYGITITITPVELKVITYWEPLKPFIAILVEVIILVAAIALYERSQSKKNHAEGI</sequence>
<accession>A0A6G1PZ53</accession>
<feature type="transmembrane region" description="Helical" evidence="1">
    <location>
        <begin position="250"/>
        <end position="268"/>
    </location>
</feature>